<evidence type="ECO:0000313" key="2">
    <source>
        <dbReference type="Proteomes" id="UP000078397"/>
    </source>
</evidence>
<gene>
    <name evidence="1" type="ORF">VFPPC_15607</name>
</gene>
<dbReference type="GeneID" id="28857354"/>
<accession>A0A179FYI2</accession>
<name>A0A179FYI2_METCM</name>
<organism evidence="1 2">
    <name type="scientific">Pochonia chlamydosporia 170</name>
    <dbReference type="NCBI Taxonomy" id="1380566"/>
    <lineage>
        <taxon>Eukaryota</taxon>
        <taxon>Fungi</taxon>
        <taxon>Dikarya</taxon>
        <taxon>Ascomycota</taxon>
        <taxon>Pezizomycotina</taxon>
        <taxon>Sordariomycetes</taxon>
        <taxon>Hypocreomycetidae</taxon>
        <taxon>Hypocreales</taxon>
        <taxon>Clavicipitaceae</taxon>
        <taxon>Pochonia</taxon>
    </lineage>
</organism>
<proteinExistence type="predicted"/>
<dbReference type="EMBL" id="LSBJ02000002">
    <property type="protein sequence ID" value="OAQ70694.1"/>
    <property type="molecule type" value="Genomic_DNA"/>
</dbReference>
<dbReference type="RefSeq" id="XP_018147231.1">
    <property type="nucleotide sequence ID" value="XM_018293360.1"/>
</dbReference>
<sequence>MDSVRGFRLVHSKSIPLTGLPWVLATWTDRRFTWLRGSFADDQFKRKSPCRYSIFSVDHSIKAGIEGVGCPPLKRSNFLICCGVEVDI</sequence>
<dbReference type="Proteomes" id="UP000078397">
    <property type="component" value="Unassembled WGS sequence"/>
</dbReference>
<keyword evidence="2" id="KW-1185">Reference proteome</keyword>
<reference evidence="1 2" key="1">
    <citation type="journal article" date="2016" name="PLoS Pathog.">
        <title>Biosynthesis of antibiotic leucinostatins in bio-control fungus Purpureocillium lilacinum and their inhibition on phytophthora revealed by genome mining.</title>
        <authorList>
            <person name="Wang G."/>
            <person name="Liu Z."/>
            <person name="Lin R."/>
            <person name="Li E."/>
            <person name="Mao Z."/>
            <person name="Ling J."/>
            <person name="Yang Y."/>
            <person name="Yin W.B."/>
            <person name="Xie B."/>
        </authorList>
    </citation>
    <scope>NUCLEOTIDE SEQUENCE [LARGE SCALE GENOMIC DNA]</scope>
    <source>
        <strain evidence="1">170</strain>
    </source>
</reference>
<comment type="caution">
    <text evidence="1">The sequence shown here is derived from an EMBL/GenBank/DDBJ whole genome shotgun (WGS) entry which is preliminary data.</text>
</comment>
<dbReference type="KEGG" id="pchm:VFPPC_15607"/>
<protein>
    <submittedName>
        <fullName evidence="1">Uncharacterized protein</fullName>
    </submittedName>
</protein>
<evidence type="ECO:0000313" key="1">
    <source>
        <dbReference type="EMBL" id="OAQ70694.1"/>
    </source>
</evidence>
<dbReference type="AlphaFoldDB" id="A0A179FYI2"/>